<dbReference type="EMBL" id="CATQJA010002210">
    <property type="protein sequence ID" value="CAJ0570004.1"/>
    <property type="molecule type" value="Genomic_DNA"/>
</dbReference>
<feature type="non-terminal residue" evidence="1">
    <location>
        <position position="72"/>
    </location>
</feature>
<dbReference type="Proteomes" id="UP001177023">
    <property type="component" value="Unassembled WGS sequence"/>
</dbReference>
<comment type="caution">
    <text evidence="1">The sequence shown here is derived from an EMBL/GenBank/DDBJ whole genome shotgun (WGS) entry which is preliminary data.</text>
</comment>
<protein>
    <submittedName>
        <fullName evidence="1">Uncharacterized protein</fullName>
    </submittedName>
</protein>
<dbReference type="AlphaFoldDB" id="A0AA36CKF8"/>
<evidence type="ECO:0000313" key="2">
    <source>
        <dbReference type="EMBL" id="CAJ0576147.1"/>
    </source>
</evidence>
<gene>
    <name evidence="2" type="ORF">MSPICULIGERA_LOCUS14446</name>
    <name evidence="1" type="ORF">MSPICULIGERA_LOCUS8458</name>
</gene>
<evidence type="ECO:0000313" key="3">
    <source>
        <dbReference type="Proteomes" id="UP001177023"/>
    </source>
</evidence>
<sequence>MGLGRPGDFPCTSNAYCRTFFKPRSFCMPLEPTRPVCAEFIDNECSLDSHCGPGARCIGAKELERGHCYLYY</sequence>
<proteinExistence type="predicted"/>
<organism evidence="1 3">
    <name type="scientific">Mesorhabditis spiculigera</name>
    <dbReference type="NCBI Taxonomy" id="96644"/>
    <lineage>
        <taxon>Eukaryota</taxon>
        <taxon>Metazoa</taxon>
        <taxon>Ecdysozoa</taxon>
        <taxon>Nematoda</taxon>
        <taxon>Chromadorea</taxon>
        <taxon>Rhabditida</taxon>
        <taxon>Rhabditina</taxon>
        <taxon>Rhabditomorpha</taxon>
        <taxon>Rhabditoidea</taxon>
        <taxon>Rhabditidae</taxon>
        <taxon>Mesorhabditinae</taxon>
        <taxon>Mesorhabditis</taxon>
    </lineage>
</organism>
<evidence type="ECO:0000313" key="1">
    <source>
        <dbReference type="EMBL" id="CAJ0570004.1"/>
    </source>
</evidence>
<dbReference type="EMBL" id="CATQJA010002642">
    <property type="protein sequence ID" value="CAJ0576147.1"/>
    <property type="molecule type" value="Genomic_DNA"/>
</dbReference>
<reference evidence="1" key="1">
    <citation type="submission" date="2023-06" db="EMBL/GenBank/DDBJ databases">
        <authorList>
            <person name="Delattre M."/>
        </authorList>
    </citation>
    <scope>NUCLEOTIDE SEQUENCE</scope>
    <source>
        <strain evidence="1">AF72</strain>
    </source>
</reference>
<name>A0AA36CKF8_9BILA</name>
<accession>A0AA36CKF8</accession>
<keyword evidence="3" id="KW-1185">Reference proteome</keyword>